<evidence type="ECO:0000313" key="4">
    <source>
        <dbReference type="Proteomes" id="UP000315956"/>
    </source>
</evidence>
<sequence>MNRTQTPEPNPARFHSTTITTKGTTMKRFIAGGATALLLAGGIVAASVVPASAHTPAASATCEAITISAVYYETKPESGSPTIPNPAYVPAVPGTPAVGTPTITVDNPDYVAPKDAVTVTEFEWRGLFDNWGTIWSTDRPYIGWWKTGAERVTEISPAVEGVGTPTIEIANPAYVPAVPEVPAQGEPTIPNPAYQAADATPNTVTVTVDGTQVYSERFGQSHTATIPLDGKTKHSWVASFVGWNGVGTQTITGKTSACPPVGITVPDLTVTPPTCDAHGSLPFLGNPAAQNPNGYEFPGQGFRVYLDKPFEGAGTYVATLQKIGAGFDPAFPYGTKITGGNTTQTLTVLGATGTQDTDPEAPCYVEPEVPVEPETPTTPEAPTTPTDVTPTDEGKTVTTATARTATQDYELAETGADPAVTLWGLSGGALAVALGALTVVLGLRRRQVAGK</sequence>
<dbReference type="Proteomes" id="UP000315956">
    <property type="component" value="Segment"/>
</dbReference>
<reference evidence="3 4" key="1">
    <citation type="submission" date="2019-05" db="EMBL/GenBank/DDBJ databases">
        <authorList>
            <person name="Stoner T.H."/>
            <person name="Aull H.G."/>
            <person name="Divens A.M."/>
            <person name="Zack K."/>
            <person name="Garlena R.A."/>
            <person name="Russell D.A."/>
            <person name="Pope W.H."/>
            <person name="Jacobs-Sera D."/>
            <person name="Hatfull G.F."/>
        </authorList>
    </citation>
    <scope>NUCLEOTIDE SEQUENCE [LARGE SCALE GENOMIC DNA]</scope>
</reference>
<keyword evidence="2" id="KW-1133">Transmembrane helix</keyword>
<gene>
    <name evidence="3" type="primary">76</name>
    <name evidence="3" type="ORF">PBI_MARGAERY_77</name>
</gene>
<keyword evidence="2" id="KW-0812">Transmembrane</keyword>
<evidence type="ECO:0000313" key="3">
    <source>
        <dbReference type="EMBL" id="QDH93134.1"/>
    </source>
</evidence>
<proteinExistence type="predicted"/>
<organism evidence="3 4">
    <name type="scientific">Microbacterium phage Margaery</name>
    <dbReference type="NCBI Taxonomy" id="2591217"/>
    <lineage>
        <taxon>Viruses</taxon>
        <taxon>Duplodnaviria</taxon>
        <taxon>Heunggongvirae</taxon>
        <taxon>Uroviricota</taxon>
        <taxon>Caudoviricetes</taxon>
        <taxon>Hodgkinviridae</taxon>
        <taxon>Margaeryvirus</taxon>
        <taxon>Margaeryvirus margaery</taxon>
    </lineage>
</organism>
<dbReference type="KEGG" id="vg:80004840"/>
<protein>
    <submittedName>
        <fullName evidence="3">Uncharacterized protein</fullName>
    </submittedName>
</protein>
<evidence type="ECO:0000256" key="1">
    <source>
        <dbReference type="SAM" id="MobiDB-lite"/>
    </source>
</evidence>
<name>A0A514DHR0_9CAUD</name>
<evidence type="ECO:0000256" key="2">
    <source>
        <dbReference type="SAM" id="Phobius"/>
    </source>
</evidence>
<dbReference type="GeneID" id="80004840"/>
<accession>A0A514DHR0</accession>
<dbReference type="RefSeq" id="YP_010751177.1">
    <property type="nucleotide sequence ID" value="NC_073366.1"/>
</dbReference>
<feature type="region of interest" description="Disordered" evidence="1">
    <location>
        <begin position="370"/>
        <end position="396"/>
    </location>
</feature>
<keyword evidence="2" id="KW-0472">Membrane</keyword>
<dbReference type="EMBL" id="MK937606">
    <property type="protein sequence ID" value="QDH93134.1"/>
    <property type="molecule type" value="Genomic_DNA"/>
</dbReference>
<keyword evidence="4" id="KW-1185">Reference proteome</keyword>
<feature type="transmembrane region" description="Helical" evidence="2">
    <location>
        <begin position="422"/>
        <end position="443"/>
    </location>
</feature>